<name>A0A226ES45_FOLCA</name>
<sequence>MSKTENYFSKIHQNSYFSSLITLSILIILLNWNGIFLTVNSKYIEGCQCPVNFPLPGSYCGHEMVKSKAYFPNETATFDKCRLETIYQCNRTKNPLAKEMANCNTTKSPGTCKRVTDTYTILDEETNKEDQVVQVGLQCFDKSTLSTQLENIWHASSHPKRRCNTYPVMLVKKVAKNHQPFRNNAS</sequence>
<dbReference type="AlphaFoldDB" id="A0A226ES45"/>
<protein>
    <submittedName>
        <fullName evidence="2">Uncharacterized protein</fullName>
    </submittedName>
</protein>
<dbReference type="Proteomes" id="UP000198287">
    <property type="component" value="Unassembled WGS sequence"/>
</dbReference>
<keyword evidence="1" id="KW-0812">Transmembrane</keyword>
<keyword evidence="3" id="KW-1185">Reference proteome</keyword>
<evidence type="ECO:0000313" key="3">
    <source>
        <dbReference type="Proteomes" id="UP000198287"/>
    </source>
</evidence>
<keyword evidence="1" id="KW-1133">Transmembrane helix</keyword>
<proteinExistence type="predicted"/>
<reference evidence="2 3" key="1">
    <citation type="submission" date="2015-12" db="EMBL/GenBank/DDBJ databases">
        <title>The genome of Folsomia candida.</title>
        <authorList>
            <person name="Faddeeva A."/>
            <person name="Derks M.F."/>
            <person name="Anvar Y."/>
            <person name="Smit S."/>
            <person name="Van Straalen N."/>
            <person name="Roelofs D."/>
        </authorList>
    </citation>
    <scope>NUCLEOTIDE SEQUENCE [LARGE SCALE GENOMIC DNA]</scope>
    <source>
        <strain evidence="2 3">VU population</strain>
        <tissue evidence="2">Whole body</tissue>
    </source>
</reference>
<evidence type="ECO:0000313" key="2">
    <source>
        <dbReference type="EMBL" id="OXA60455.1"/>
    </source>
</evidence>
<accession>A0A226ES45</accession>
<gene>
    <name evidence="2" type="ORF">Fcan01_04510</name>
</gene>
<dbReference type="EMBL" id="LNIX01000002">
    <property type="protein sequence ID" value="OXA60455.1"/>
    <property type="molecule type" value="Genomic_DNA"/>
</dbReference>
<comment type="caution">
    <text evidence="2">The sequence shown here is derived from an EMBL/GenBank/DDBJ whole genome shotgun (WGS) entry which is preliminary data.</text>
</comment>
<keyword evidence="1" id="KW-0472">Membrane</keyword>
<feature type="transmembrane region" description="Helical" evidence="1">
    <location>
        <begin position="20"/>
        <end position="39"/>
    </location>
</feature>
<organism evidence="2 3">
    <name type="scientific">Folsomia candida</name>
    <name type="common">Springtail</name>
    <dbReference type="NCBI Taxonomy" id="158441"/>
    <lineage>
        <taxon>Eukaryota</taxon>
        <taxon>Metazoa</taxon>
        <taxon>Ecdysozoa</taxon>
        <taxon>Arthropoda</taxon>
        <taxon>Hexapoda</taxon>
        <taxon>Collembola</taxon>
        <taxon>Entomobryomorpha</taxon>
        <taxon>Isotomoidea</taxon>
        <taxon>Isotomidae</taxon>
        <taxon>Proisotominae</taxon>
        <taxon>Folsomia</taxon>
    </lineage>
</organism>
<evidence type="ECO:0000256" key="1">
    <source>
        <dbReference type="SAM" id="Phobius"/>
    </source>
</evidence>